<sequence length="39" mass="4471">MCSHFQKCGMLLLMNRYILLLVQFALQFGRPDLIGSLSL</sequence>
<accession>A0A0A9AQ84</accession>
<organism evidence="1">
    <name type="scientific">Arundo donax</name>
    <name type="common">Giant reed</name>
    <name type="synonym">Donax arundinaceus</name>
    <dbReference type="NCBI Taxonomy" id="35708"/>
    <lineage>
        <taxon>Eukaryota</taxon>
        <taxon>Viridiplantae</taxon>
        <taxon>Streptophyta</taxon>
        <taxon>Embryophyta</taxon>
        <taxon>Tracheophyta</taxon>
        <taxon>Spermatophyta</taxon>
        <taxon>Magnoliopsida</taxon>
        <taxon>Liliopsida</taxon>
        <taxon>Poales</taxon>
        <taxon>Poaceae</taxon>
        <taxon>PACMAD clade</taxon>
        <taxon>Arundinoideae</taxon>
        <taxon>Arundineae</taxon>
        <taxon>Arundo</taxon>
    </lineage>
</organism>
<reference evidence="1" key="2">
    <citation type="journal article" date="2015" name="Data Brief">
        <title>Shoot transcriptome of the giant reed, Arundo donax.</title>
        <authorList>
            <person name="Barrero R.A."/>
            <person name="Guerrero F.D."/>
            <person name="Moolhuijzen P."/>
            <person name="Goolsby J.A."/>
            <person name="Tidwell J."/>
            <person name="Bellgard S.E."/>
            <person name="Bellgard M.I."/>
        </authorList>
    </citation>
    <scope>NUCLEOTIDE SEQUENCE</scope>
    <source>
        <tissue evidence="1">Shoot tissue taken approximately 20 cm above the soil surface</tissue>
    </source>
</reference>
<evidence type="ECO:0000313" key="1">
    <source>
        <dbReference type="EMBL" id="JAD52033.1"/>
    </source>
</evidence>
<reference evidence="1" key="1">
    <citation type="submission" date="2014-09" db="EMBL/GenBank/DDBJ databases">
        <authorList>
            <person name="Magalhaes I.L.F."/>
            <person name="Oliveira U."/>
            <person name="Santos F.R."/>
            <person name="Vidigal T.H.D.A."/>
            <person name="Brescovit A.D."/>
            <person name="Santos A.J."/>
        </authorList>
    </citation>
    <scope>NUCLEOTIDE SEQUENCE</scope>
    <source>
        <tissue evidence="1">Shoot tissue taken approximately 20 cm above the soil surface</tissue>
    </source>
</reference>
<dbReference type="EMBL" id="GBRH01245862">
    <property type="protein sequence ID" value="JAD52033.1"/>
    <property type="molecule type" value="Transcribed_RNA"/>
</dbReference>
<name>A0A0A9AQ84_ARUDO</name>
<protein>
    <submittedName>
        <fullName evidence="1">Uncharacterized protein</fullName>
    </submittedName>
</protein>
<dbReference type="AlphaFoldDB" id="A0A0A9AQ84"/>
<proteinExistence type="predicted"/>